<reference evidence="1 2" key="1">
    <citation type="submission" date="2019-06" db="EMBL/GenBank/DDBJ databases">
        <title>Complete genome sequence of Helicobacter suis SNTW101c.</title>
        <authorList>
            <person name="Rimbara E."/>
            <person name="Suzuki M."/>
            <person name="Matsui H."/>
            <person name="Nakamura M."/>
            <person name="Mori S."/>
            <person name="Shibayama K."/>
        </authorList>
    </citation>
    <scope>NUCLEOTIDE SEQUENCE [LARGE SCALE GENOMIC DNA]</scope>
    <source>
        <strain evidence="1 2">SNTW101c</strain>
    </source>
</reference>
<organism evidence="1 2">
    <name type="scientific">Helicobacter suis</name>
    <dbReference type="NCBI Taxonomy" id="104628"/>
    <lineage>
        <taxon>Bacteria</taxon>
        <taxon>Pseudomonadati</taxon>
        <taxon>Campylobacterota</taxon>
        <taxon>Epsilonproteobacteria</taxon>
        <taxon>Campylobacterales</taxon>
        <taxon>Helicobacteraceae</taxon>
        <taxon>Helicobacter</taxon>
    </lineage>
</organism>
<dbReference type="AlphaFoldDB" id="A0A6J4CZ86"/>
<gene>
    <name evidence="1" type="ORF">SNTW_10790</name>
</gene>
<sequence length="43" mass="5101">MWKDMSLPERKSAFTHFKAQELVAHLKSQHIRLESGTEFRESL</sequence>
<proteinExistence type="predicted"/>
<accession>A0A6J4CZ86</accession>
<dbReference type="RefSeq" id="WP_269472108.1">
    <property type="nucleotide sequence ID" value="NZ_AP019774.1"/>
</dbReference>
<dbReference type="EMBL" id="AP019774">
    <property type="protein sequence ID" value="BCD70434.1"/>
    <property type="molecule type" value="Genomic_DNA"/>
</dbReference>
<evidence type="ECO:0000313" key="2">
    <source>
        <dbReference type="Proteomes" id="UP000317935"/>
    </source>
</evidence>
<evidence type="ECO:0000313" key="1">
    <source>
        <dbReference type="EMBL" id="BCD70434.1"/>
    </source>
</evidence>
<dbReference type="Proteomes" id="UP000317935">
    <property type="component" value="Chromosome"/>
</dbReference>
<protein>
    <submittedName>
        <fullName evidence="1">Uncharacterized protein</fullName>
    </submittedName>
</protein>
<name>A0A6J4CZ86_9HELI</name>